<dbReference type="InterPro" id="IPR018247">
    <property type="entry name" value="EF_Hand_1_Ca_BS"/>
</dbReference>
<dbReference type="InterPro" id="IPR052028">
    <property type="entry name" value="HipA_Ser/Thr_kinase"/>
</dbReference>
<accession>A0A0F9VKQ8</accession>
<gene>
    <name evidence="5" type="ORF">LCGC14_0125340</name>
</gene>
<dbReference type="GO" id="GO:0005829">
    <property type="term" value="C:cytosol"/>
    <property type="evidence" value="ECO:0007669"/>
    <property type="project" value="TreeGrafter"/>
</dbReference>
<dbReference type="PROSITE" id="PS00018">
    <property type="entry name" value="EF_HAND_1"/>
    <property type="match status" value="1"/>
</dbReference>
<dbReference type="EMBL" id="LAZR01000040">
    <property type="protein sequence ID" value="KKO00443.1"/>
    <property type="molecule type" value="Genomic_DNA"/>
</dbReference>
<protein>
    <recommendedName>
        <fullName evidence="6">HipA-like C-terminal domain-containing protein</fullName>
    </recommendedName>
</protein>
<evidence type="ECO:0008006" key="6">
    <source>
        <dbReference type="Google" id="ProtNLM"/>
    </source>
</evidence>
<feature type="domain" description="HipA-like C-terminal" evidence="3">
    <location>
        <begin position="144"/>
        <end position="369"/>
    </location>
</feature>
<reference evidence="5" key="1">
    <citation type="journal article" date="2015" name="Nature">
        <title>Complex archaea that bridge the gap between prokaryotes and eukaryotes.</title>
        <authorList>
            <person name="Spang A."/>
            <person name="Saw J.H."/>
            <person name="Jorgensen S.L."/>
            <person name="Zaremba-Niedzwiedzka K."/>
            <person name="Martijn J."/>
            <person name="Lind A.E."/>
            <person name="van Eijk R."/>
            <person name="Schleper C."/>
            <person name="Guy L."/>
            <person name="Ettema T.J."/>
        </authorList>
    </citation>
    <scope>NUCLEOTIDE SEQUENCE</scope>
</reference>
<sequence length="413" mass="45897">MNNAGLPVHVSKLRTGTLTRAREEARDCVFSYQEGIRDEFAVSLTMPIQPDPYVWERGMHPVFDMNMPEGHLRLALISMFRKAVKGFDAFQLLNVIGPYQLGRVTAGQSSAPPMPETSVRDLLLHDGAQDLFDDLLSTYAAYSGVSGVQPKVLVRDETGGDIERLTHKGATHIVKSWQANEFPQLATNEYFCLRAAKHAGINVAKFDLSAGGRFLVVERFDVSETGYLGFEDFCVLNGMVTDEKYDSSYEACARMVKAYLPQHKIAHALRELFINIALSAAIQNGDAHLKNFGLLYDHAGADADIDLAPAFDLITTTAYKQRDIMALSLAGSKNWPKHKLLYQFGRIACGLTDSQVTLALEQVADGISKAAVELREHIEHNEQFKVIGERMLAAWDWGTMRCLADDKRPRTNA</sequence>
<name>A0A0F9VKQ8_9ZZZZ</name>
<dbReference type="Gene3D" id="1.10.1070.20">
    <property type="match status" value="1"/>
</dbReference>
<dbReference type="PANTHER" id="PTHR37419:SF1">
    <property type="entry name" value="SERINE_THREONINE-PROTEIN KINASE TOXIN HIPA"/>
    <property type="match status" value="1"/>
</dbReference>
<organism evidence="5">
    <name type="scientific">marine sediment metagenome</name>
    <dbReference type="NCBI Taxonomy" id="412755"/>
    <lineage>
        <taxon>unclassified sequences</taxon>
        <taxon>metagenomes</taxon>
        <taxon>ecological metagenomes</taxon>
    </lineage>
</organism>
<dbReference type="Pfam" id="PF13657">
    <property type="entry name" value="Couple_hipA"/>
    <property type="match status" value="1"/>
</dbReference>
<evidence type="ECO:0000256" key="1">
    <source>
        <dbReference type="ARBA" id="ARBA00022679"/>
    </source>
</evidence>
<evidence type="ECO:0000256" key="2">
    <source>
        <dbReference type="ARBA" id="ARBA00022777"/>
    </source>
</evidence>
<keyword evidence="2" id="KW-0418">Kinase</keyword>
<dbReference type="AlphaFoldDB" id="A0A0F9VKQ8"/>
<evidence type="ECO:0000259" key="3">
    <source>
        <dbReference type="Pfam" id="PF07804"/>
    </source>
</evidence>
<dbReference type="GO" id="GO:0004674">
    <property type="term" value="F:protein serine/threonine kinase activity"/>
    <property type="evidence" value="ECO:0007669"/>
    <property type="project" value="TreeGrafter"/>
</dbReference>
<keyword evidence="1" id="KW-0808">Transferase</keyword>
<proteinExistence type="predicted"/>
<feature type="domain" description="HipA N-terminal subdomain 1" evidence="4">
    <location>
        <begin position="7"/>
        <end position="105"/>
    </location>
</feature>
<dbReference type="InterPro" id="IPR017508">
    <property type="entry name" value="HipA_N1"/>
</dbReference>
<dbReference type="PANTHER" id="PTHR37419">
    <property type="entry name" value="SERINE/THREONINE-PROTEIN KINASE TOXIN HIPA"/>
    <property type="match status" value="1"/>
</dbReference>
<comment type="caution">
    <text evidence="5">The sequence shown here is derived from an EMBL/GenBank/DDBJ whole genome shotgun (WGS) entry which is preliminary data.</text>
</comment>
<evidence type="ECO:0000313" key="5">
    <source>
        <dbReference type="EMBL" id="KKO00443.1"/>
    </source>
</evidence>
<evidence type="ECO:0000259" key="4">
    <source>
        <dbReference type="Pfam" id="PF13657"/>
    </source>
</evidence>
<dbReference type="InterPro" id="IPR012893">
    <property type="entry name" value="HipA-like_C"/>
</dbReference>
<dbReference type="Pfam" id="PF07804">
    <property type="entry name" value="HipA_C"/>
    <property type="match status" value="1"/>
</dbReference>